<name>A0A2W5N351_SPHMC</name>
<dbReference type="GO" id="GO:0005737">
    <property type="term" value="C:cytoplasm"/>
    <property type="evidence" value="ECO:0007669"/>
    <property type="project" value="TreeGrafter"/>
</dbReference>
<dbReference type="InterPro" id="IPR050983">
    <property type="entry name" value="GST_Omega/HSP26"/>
</dbReference>
<dbReference type="PANTHER" id="PTHR43968">
    <property type="match status" value="1"/>
</dbReference>
<protein>
    <submittedName>
        <fullName evidence="2">Glutathione S-transferase</fullName>
    </submittedName>
</protein>
<dbReference type="Proteomes" id="UP000248597">
    <property type="component" value="Unassembled WGS sequence"/>
</dbReference>
<dbReference type="InterPro" id="IPR036282">
    <property type="entry name" value="Glutathione-S-Trfase_C_sf"/>
</dbReference>
<dbReference type="SUPFAM" id="SSF47616">
    <property type="entry name" value="GST C-terminal domain-like"/>
    <property type="match status" value="1"/>
</dbReference>
<dbReference type="Gene3D" id="1.20.1050.10">
    <property type="match status" value="1"/>
</dbReference>
<gene>
    <name evidence="2" type="ORF">DI569_01280</name>
</gene>
<evidence type="ECO:0000313" key="3">
    <source>
        <dbReference type="Proteomes" id="UP000248597"/>
    </source>
</evidence>
<dbReference type="GO" id="GO:0016740">
    <property type="term" value="F:transferase activity"/>
    <property type="evidence" value="ECO:0007669"/>
    <property type="project" value="UniProtKB-KW"/>
</dbReference>
<dbReference type="SUPFAM" id="SSF52833">
    <property type="entry name" value="Thioredoxin-like"/>
    <property type="match status" value="1"/>
</dbReference>
<dbReference type="PROSITE" id="PS50404">
    <property type="entry name" value="GST_NTER"/>
    <property type="match status" value="1"/>
</dbReference>
<dbReference type="Gene3D" id="3.40.30.10">
    <property type="entry name" value="Glutaredoxin"/>
    <property type="match status" value="1"/>
</dbReference>
<feature type="domain" description="GST N-terminal" evidence="1">
    <location>
        <begin position="1"/>
        <end position="82"/>
    </location>
</feature>
<dbReference type="AlphaFoldDB" id="A0A2W5N351"/>
<organism evidence="2 3">
    <name type="scientific">Sphingopyxis macrogoltabida</name>
    <name type="common">Sphingomonas macrogoltabidus</name>
    <dbReference type="NCBI Taxonomy" id="33050"/>
    <lineage>
        <taxon>Bacteria</taxon>
        <taxon>Pseudomonadati</taxon>
        <taxon>Pseudomonadota</taxon>
        <taxon>Alphaproteobacteria</taxon>
        <taxon>Sphingomonadales</taxon>
        <taxon>Sphingomonadaceae</taxon>
        <taxon>Sphingopyxis</taxon>
    </lineage>
</organism>
<dbReference type="CDD" id="cd03049">
    <property type="entry name" value="GST_N_3"/>
    <property type="match status" value="1"/>
</dbReference>
<reference evidence="2 3" key="1">
    <citation type="submission" date="2017-08" db="EMBL/GenBank/DDBJ databases">
        <title>Infants hospitalized years apart are colonized by the same room-sourced microbial strains.</title>
        <authorList>
            <person name="Brooks B."/>
            <person name="Olm M.R."/>
            <person name="Firek B.A."/>
            <person name="Baker R."/>
            <person name="Thomas B.C."/>
            <person name="Morowitz M.J."/>
            <person name="Banfield J.F."/>
        </authorList>
    </citation>
    <scope>NUCLEOTIDE SEQUENCE [LARGE SCALE GENOMIC DNA]</scope>
    <source>
        <strain evidence="2">S2_005_003_R2_47</strain>
    </source>
</reference>
<evidence type="ECO:0000313" key="2">
    <source>
        <dbReference type="EMBL" id="PZQ24483.1"/>
    </source>
</evidence>
<dbReference type="Pfam" id="PF13409">
    <property type="entry name" value="GST_N_2"/>
    <property type="match status" value="1"/>
</dbReference>
<evidence type="ECO:0000259" key="1">
    <source>
        <dbReference type="PROSITE" id="PS50404"/>
    </source>
</evidence>
<proteinExistence type="predicted"/>
<dbReference type="InterPro" id="IPR036249">
    <property type="entry name" value="Thioredoxin-like_sf"/>
</dbReference>
<comment type="caution">
    <text evidence="2">The sequence shown here is derived from an EMBL/GenBank/DDBJ whole genome shotgun (WGS) entry which is preliminary data.</text>
</comment>
<dbReference type="EMBL" id="QFPJ01000002">
    <property type="protein sequence ID" value="PZQ24483.1"/>
    <property type="molecule type" value="Genomic_DNA"/>
</dbReference>
<dbReference type="PANTHER" id="PTHR43968:SF6">
    <property type="entry name" value="GLUTATHIONE S-TRANSFERASE OMEGA"/>
    <property type="match status" value="1"/>
</dbReference>
<dbReference type="InterPro" id="IPR004045">
    <property type="entry name" value="Glutathione_S-Trfase_N"/>
</dbReference>
<accession>A0A2W5N351</accession>
<dbReference type="CDD" id="cd03205">
    <property type="entry name" value="GST_C_6"/>
    <property type="match status" value="1"/>
</dbReference>
<keyword evidence="2" id="KW-0808">Transferase</keyword>
<sequence>MKLHWSPKSPFVRKVMVAAHELGLVDRIDTIRSVAAMGKPNLAIMSDNPLSKIPTLVLDDGEPIYDSVVICEYLDDLAGGGRLFPRAGRARWTALTWHALGQGLTDLLVLWRNEREKPAGEQSAAWLAAFPVKAAASLDRLEAMAPDLNAGTFNIGHIAIGCALSYADFRFADLAWRDTRPALAAWHAGYAARPSAVATEVTDG</sequence>
<dbReference type="Pfam" id="PF13410">
    <property type="entry name" value="GST_C_2"/>
    <property type="match status" value="1"/>
</dbReference>